<proteinExistence type="predicted"/>
<evidence type="ECO:0000256" key="1">
    <source>
        <dbReference type="SAM" id="Phobius"/>
    </source>
</evidence>
<keyword evidence="1" id="KW-1133">Transmembrane helix</keyword>
<keyword evidence="5" id="KW-1185">Reference proteome</keyword>
<organism evidence="4 5">
    <name type="scientific">Paenibacillus silagei</name>
    <dbReference type="NCBI Taxonomy" id="1670801"/>
    <lineage>
        <taxon>Bacteria</taxon>
        <taxon>Bacillati</taxon>
        <taxon>Bacillota</taxon>
        <taxon>Bacilli</taxon>
        <taxon>Bacillales</taxon>
        <taxon>Paenibacillaceae</taxon>
        <taxon>Paenibacillus</taxon>
    </lineage>
</organism>
<dbReference type="Proteomes" id="UP000773462">
    <property type="component" value="Unassembled WGS sequence"/>
</dbReference>
<evidence type="ECO:0008006" key="6">
    <source>
        <dbReference type="Google" id="ProtNLM"/>
    </source>
</evidence>
<dbReference type="InterPro" id="IPR040680">
    <property type="entry name" value="DUF5643"/>
</dbReference>
<evidence type="ECO:0000259" key="3">
    <source>
        <dbReference type="Pfam" id="PF18705"/>
    </source>
</evidence>
<dbReference type="Pfam" id="PF13786">
    <property type="entry name" value="DUF4179"/>
    <property type="match status" value="1"/>
</dbReference>
<dbReference type="EMBL" id="JAGGLV010000011">
    <property type="protein sequence ID" value="MBP2113493.1"/>
    <property type="molecule type" value="Genomic_DNA"/>
</dbReference>
<evidence type="ECO:0000259" key="2">
    <source>
        <dbReference type="Pfam" id="PF13786"/>
    </source>
</evidence>
<feature type="domain" description="DUF4179" evidence="2">
    <location>
        <begin position="48"/>
        <end position="139"/>
    </location>
</feature>
<dbReference type="InterPro" id="IPR025436">
    <property type="entry name" value="DUF4179"/>
</dbReference>
<name>A0ABS4NTV3_9BACL</name>
<comment type="caution">
    <text evidence="4">The sequence shown here is derived from an EMBL/GenBank/DDBJ whole genome shotgun (WGS) entry which is preliminary data.</text>
</comment>
<dbReference type="RefSeq" id="WP_209875532.1">
    <property type="nucleotide sequence ID" value="NZ_JAGGLV010000011.1"/>
</dbReference>
<sequence>MEKWQNQTEKQMLERIRSSVGRVELPVDSYNEQIMNRIEHLETRGGNKLLKKTLAAASIAVVIGLGTITAGFISPAWADTLSQIPVFSSIFKHTENPGLKLAAEQGLTTSPNMSVTKDGVTLSVTEVFYDGIQLAIGFERTGVADERVLAEITDFKTHEFDQSTKGLLGLPEVTLATGEPIGFGSSITGDVKGQPNTLLLELRELHNASALGDEFKVNIRVPVAQIAEPFEFEVTAKKLAEGIINLTPGQGASKDSFHYKVKSLDITPAAMRMIITSEGEVPASPEQTGEYGPTAVFYELVDDAGNVAASKQGYALMKAVQHPIVDSLYNTFPQTPKTITVRPYTMTLDNDLKLLLDDNGKPVRTYHKDLESTIVIP</sequence>
<feature type="transmembrane region" description="Helical" evidence="1">
    <location>
        <begin position="54"/>
        <end position="78"/>
    </location>
</feature>
<dbReference type="Gene3D" id="2.60.40.1630">
    <property type="entry name" value="bacillus anthracis domain"/>
    <property type="match status" value="1"/>
</dbReference>
<gene>
    <name evidence="4" type="ORF">J2Z70_003653</name>
</gene>
<accession>A0ABS4NTV3</accession>
<evidence type="ECO:0000313" key="5">
    <source>
        <dbReference type="Proteomes" id="UP000773462"/>
    </source>
</evidence>
<evidence type="ECO:0000313" key="4">
    <source>
        <dbReference type="EMBL" id="MBP2113493.1"/>
    </source>
</evidence>
<keyword evidence="1" id="KW-0472">Membrane</keyword>
<keyword evidence="1" id="KW-0812">Transmembrane</keyword>
<feature type="domain" description="DUF5643" evidence="3">
    <location>
        <begin position="246"/>
        <end position="354"/>
    </location>
</feature>
<protein>
    <recommendedName>
        <fullName evidence="6">DUF4179 domain-containing protein</fullName>
    </recommendedName>
</protein>
<dbReference type="Pfam" id="PF18705">
    <property type="entry name" value="DUF5643"/>
    <property type="match status" value="1"/>
</dbReference>
<reference evidence="4 5" key="1">
    <citation type="submission" date="2021-03" db="EMBL/GenBank/DDBJ databases">
        <title>Genomic Encyclopedia of Type Strains, Phase IV (KMG-IV): sequencing the most valuable type-strain genomes for metagenomic binning, comparative biology and taxonomic classification.</title>
        <authorList>
            <person name="Goeker M."/>
        </authorList>
    </citation>
    <scope>NUCLEOTIDE SEQUENCE [LARGE SCALE GENOMIC DNA]</scope>
    <source>
        <strain evidence="4 5">DSM 101953</strain>
    </source>
</reference>